<name>A0A8T7M8W2_9CHLR</name>
<feature type="transmembrane region" description="Helical" evidence="1">
    <location>
        <begin position="430"/>
        <end position="449"/>
    </location>
</feature>
<feature type="transmembrane region" description="Helical" evidence="1">
    <location>
        <begin position="308"/>
        <end position="331"/>
    </location>
</feature>
<keyword evidence="1" id="KW-1133">Transmembrane helix</keyword>
<evidence type="ECO:0000313" key="5">
    <source>
        <dbReference type="Proteomes" id="UP001431572"/>
    </source>
</evidence>
<organism evidence="2 4">
    <name type="scientific">Candidatus Chlorohelix allophototropha</name>
    <dbReference type="NCBI Taxonomy" id="3003348"/>
    <lineage>
        <taxon>Bacteria</taxon>
        <taxon>Bacillati</taxon>
        <taxon>Chloroflexota</taxon>
        <taxon>Chloroflexia</taxon>
        <taxon>Candidatus Chloroheliales</taxon>
        <taxon>Candidatus Chloroheliaceae</taxon>
        <taxon>Candidatus Chlorohelix</taxon>
    </lineage>
</organism>
<feature type="transmembrane region" description="Helical" evidence="1">
    <location>
        <begin position="232"/>
        <end position="248"/>
    </location>
</feature>
<dbReference type="RefSeq" id="WP_341470318.1">
    <property type="nucleotide sequence ID" value="NZ_CP128400.1"/>
</dbReference>
<evidence type="ECO:0000256" key="1">
    <source>
        <dbReference type="SAM" id="Phobius"/>
    </source>
</evidence>
<dbReference type="Proteomes" id="UP001431572">
    <property type="component" value="Chromosome 2"/>
</dbReference>
<dbReference type="Proteomes" id="UP000521676">
    <property type="component" value="Unassembled WGS sequence"/>
</dbReference>
<feature type="transmembrane region" description="Helical" evidence="1">
    <location>
        <begin position="260"/>
        <end position="283"/>
    </location>
</feature>
<feature type="transmembrane region" description="Helical" evidence="1">
    <location>
        <begin position="343"/>
        <end position="362"/>
    </location>
</feature>
<evidence type="ECO:0000313" key="2">
    <source>
        <dbReference type="EMBL" id="NWJ48481.1"/>
    </source>
</evidence>
<proteinExistence type="predicted"/>
<gene>
    <name evidence="2" type="ORF">HXX08_21705</name>
    <name evidence="3" type="ORF">OZ401_004025</name>
</gene>
<dbReference type="EMBL" id="JACATZ010000003">
    <property type="protein sequence ID" value="NWJ48481.1"/>
    <property type="molecule type" value="Genomic_DNA"/>
</dbReference>
<reference evidence="3" key="2">
    <citation type="journal article" date="2024" name="Nature">
        <title>Anoxygenic phototroph of the Chloroflexota uses a type I reaction centre.</title>
        <authorList>
            <person name="Tsuji J.M."/>
            <person name="Shaw N.A."/>
            <person name="Nagashima S."/>
            <person name="Venkiteswaran J.J."/>
            <person name="Schiff S.L."/>
            <person name="Watanabe T."/>
            <person name="Fukui M."/>
            <person name="Hanada S."/>
            <person name="Tank M."/>
            <person name="Neufeld J.D."/>
        </authorList>
    </citation>
    <scope>NUCLEOTIDE SEQUENCE</scope>
    <source>
        <strain evidence="3">L227-S17</strain>
    </source>
</reference>
<evidence type="ECO:0008006" key="6">
    <source>
        <dbReference type="Google" id="ProtNLM"/>
    </source>
</evidence>
<protein>
    <recommendedName>
        <fullName evidence="6">Membrane protein 6-pyruvoyl-tetrahydropterin synthase-related domain-containing protein</fullName>
    </recommendedName>
</protein>
<accession>A0A8T7M8W2</accession>
<feature type="transmembrane region" description="Helical" evidence="1">
    <location>
        <begin position="391"/>
        <end position="410"/>
    </location>
</feature>
<feature type="transmembrane region" description="Helical" evidence="1">
    <location>
        <begin position="31"/>
        <end position="51"/>
    </location>
</feature>
<sequence>MQNKFLAKPSAATGLDQASNTSTQKIKHSTLFVFIGSILVAAIYGRVALFNLWGGVVGGNVDGYENLWNDFWTRTALLSGHNPFFTNYIYYPIGVSLRFHTLHPITGIFAIPLWPIFGPVASTNLFFLISMTLTCFFSYFLINDLVKNPLAAFAGATLFTCAYVNGHAASYPYGLGFSFLGAGQTNLIAVQWLPLYFFYLHRLIYFPKQRVRYTALSIMCLLLMSLTDWQFVLYAVIVTVFLFVFILFTKRSWLEKGFVFLRLSIVGIGWVALAFVPLLLPMIQESSKSPWLNVSDQSLYHSLDLVDYLWPGMVNPSYLAIAIMLFGFIYAWKQKINRESITFWAISGGFAAILTLGPKLIISRNITDFQMPYSLLYKLPLLNVGRDPGRFQTIYLIAFSILFAFGLRFLIERNFFLAALSRLSVYRSRLAIGGVIVSILSITIFGFVAESGKVKVLPYDVPAFYEQLSKDTDQYAILELPLFNYAGRGDMASVEENYQAYQAVYNKWRVSGRYSRDHHLSNPDIFAKRETYIRDFYYLGSDQEKLYRPGKDIIPDINFNRVAMPLLNYWKIRYIVVWKDSISDPSLLENYRKMITEALGSNPTPVYQDERMEAYRVPESQPLAEKLVLDIGSGWYDREIDKNGSFRWSDPTSEVPSELYVNNLTPDSVRVKLNAKLFNSVPAGKKQARTINVSINGYLAATYQFGEYGEAKDIEVDLTLPTGFNVITLSSPEPSLKQNDTTLDNRNFTFGASNVKINIVNN</sequence>
<reference evidence="2 4" key="1">
    <citation type="submission" date="2020-06" db="EMBL/GenBank/DDBJ databases">
        <title>Anoxygenic phototrophic Chloroflexota member uses a Type I reaction center.</title>
        <authorList>
            <person name="Tsuji J.M."/>
            <person name="Shaw N.A."/>
            <person name="Nagashima S."/>
            <person name="Venkiteswaran J."/>
            <person name="Schiff S.L."/>
            <person name="Hanada S."/>
            <person name="Tank M."/>
            <person name="Neufeld J.D."/>
        </authorList>
    </citation>
    <scope>NUCLEOTIDE SEQUENCE [LARGE SCALE GENOMIC DNA]</scope>
    <source>
        <strain evidence="2">L227-S17</strain>
    </source>
</reference>
<evidence type="ECO:0000313" key="3">
    <source>
        <dbReference type="EMBL" id="WJW68414.1"/>
    </source>
</evidence>
<feature type="transmembrane region" description="Helical" evidence="1">
    <location>
        <begin position="123"/>
        <end position="142"/>
    </location>
</feature>
<dbReference type="EMBL" id="CP128400">
    <property type="protein sequence ID" value="WJW68414.1"/>
    <property type="molecule type" value="Genomic_DNA"/>
</dbReference>
<keyword evidence="1" id="KW-0472">Membrane</keyword>
<keyword evidence="1" id="KW-0812">Transmembrane</keyword>
<feature type="transmembrane region" description="Helical" evidence="1">
    <location>
        <begin position="175"/>
        <end position="199"/>
    </location>
</feature>
<feature type="transmembrane region" description="Helical" evidence="1">
    <location>
        <begin position="149"/>
        <end position="169"/>
    </location>
</feature>
<dbReference type="AlphaFoldDB" id="A0A8T7M8W2"/>
<keyword evidence="5" id="KW-1185">Reference proteome</keyword>
<feature type="transmembrane region" description="Helical" evidence="1">
    <location>
        <begin position="211"/>
        <end position="226"/>
    </location>
</feature>
<evidence type="ECO:0000313" key="4">
    <source>
        <dbReference type="Proteomes" id="UP000521676"/>
    </source>
</evidence>